<dbReference type="SUPFAM" id="SSF109854">
    <property type="entry name" value="DinB/YfiT-like putative metalloenzymes"/>
    <property type="match status" value="1"/>
</dbReference>
<dbReference type="Pfam" id="PF12867">
    <property type="entry name" value="DinB_2"/>
    <property type="match status" value="1"/>
</dbReference>
<evidence type="ECO:0000313" key="3">
    <source>
        <dbReference type="EMBL" id="MBO9205206.1"/>
    </source>
</evidence>
<evidence type="ECO:0000259" key="2">
    <source>
        <dbReference type="Pfam" id="PF12867"/>
    </source>
</evidence>
<feature type="chain" id="PRO_5045323697" evidence="1">
    <location>
        <begin position="20"/>
        <end position="201"/>
    </location>
</feature>
<protein>
    <submittedName>
        <fullName evidence="3">DinB family protein</fullName>
    </submittedName>
</protein>
<proteinExistence type="predicted"/>
<evidence type="ECO:0000313" key="4">
    <source>
        <dbReference type="Proteomes" id="UP000677244"/>
    </source>
</evidence>
<dbReference type="InterPro" id="IPR034660">
    <property type="entry name" value="DinB/YfiT-like"/>
</dbReference>
<accession>A0ABS3Z4W1</accession>
<keyword evidence="4" id="KW-1185">Reference proteome</keyword>
<evidence type="ECO:0000256" key="1">
    <source>
        <dbReference type="SAM" id="SignalP"/>
    </source>
</evidence>
<comment type="caution">
    <text evidence="3">The sequence shown here is derived from an EMBL/GenBank/DDBJ whole genome shotgun (WGS) entry which is preliminary data.</text>
</comment>
<gene>
    <name evidence="3" type="ORF">J7I42_33270</name>
</gene>
<reference evidence="3 4" key="1">
    <citation type="submission" date="2021-03" db="EMBL/GenBank/DDBJ databases">
        <title>Assistant Professor.</title>
        <authorList>
            <person name="Huq M.A."/>
        </authorList>
    </citation>
    <scope>NUCLEOTIDE SEQUENCE [LARGE SCALE GENOMIC DNA]</scope>
    <source>
        <strain evidence="3 4">MAH-29</strain>
    </source>
</reference>
<dbReference type="Gene3D" id="1.20.120.450">
    <property type="entry name" value="dinb family like domain"/>
    <property type="match status" value="1"/>
</dbReference>
<dbReference type="EMBL" id="JAGHKO010000024">
    <property type="protein sequence ID" value="MBO9205206.1"/>
    <property type="molecule type" value="Genomic_DNA"/>
</dbReference>
<dbReference type="RefSeq" id="WP_209144557.1">
    <property type="nucleotide sequence ID" value="NZ_JAGHKO010000024.1"/>
</dbReference>
<organism evidence="3 4">
    <name type="scientific">Niastella soli</name>
    <dbReference type="NCBI Taxonomy" id="2821487"/>
    <lineage>
        <taxon>Bacteria</taxon>
        <taxon>Pseudomonadati</taxon>
        <taxon>Bacteroidota</taxon>
        <taxon>Chitinophagia</taxon>
        <taxon>Chitinophagales</taxon>
        <taxon>Chitinophagaceae</taxon>
        <taxon>Niastella</taxon>
    </lineage>
</organism>
<dbReference type="InterPro" id="IPR024775">
    <property type="entry name" value="DinB-like"/>
</dbReference>
<name>A0ABS3Z4W1_9BACT</name>
<keyword evidence="1" id="KW-0732">Signal</keyword>
<feature type="signal peptide" evidence="1">
    <location>
        <begin position="1"/>
        <end position="19"/>
    </location>
</feature>
<dbReference type="Proteomes" id="UP000677244">
    <property type="component" value="Unassembled WGS sequence"/>
</dbReference>
<sequence length="201" mass="23002">MKKMFLVASSIVMLSFLVADNTISKKERNYATKLLKDTEKAVFEQVKGLTPAQLTFKPAPDRWSVEECVKHIAASEEMLWQMADGTIKQPANPEKKSEIKFTDEQLVQKIEDRTNKVKTVEKLQPENIPLKSTEEALDSFKKNREKLIDYVKGTNEDLRAHIATMPFGSVDSYQLFLFIAAHSNRHTQQIMEVKADPNFPK</sequence>
<feature type="domain" description="DinB-like" evidence="2">
    <location>
        <begin position="36"/>
        <end position="190"/>
    </location>
</feature>